<feature type="region of interest" description="Disordered" evidence="1">
    <location>
        <begin position="194"/>
        <end position="217"/>
    </location>
</feature>
<evidence type="ECO:0000313" key="2">
    <source>
        <dbReference type="EMBL" id="CAE0456866.1"/>
    </source>
</evidence>
<protein>
    <submittedName>
        <fullName evidence="2">Uncharacterized protein</fullName>
    </submittedName>
</protein>
<feature type="compositionally biased region" description="Basic residues" evidence="1">
    <location>
        <begin position="345"/>
        <end position="355"/>
    </location>
</feature>
<dbReference type="EMBL" id="HBIO01002403">
    <property type="protein sequence ID" value="CAE0456866.1"/>
    <property type="molecule type" value="Transcribed_RNA"/>
</dbReference>
<feature type="compositionally biased region" description="Low complexity" evidence="1">
    <location>
        <begin position="42"/>
        <end position="62"/>
    </location>
</feature>
<dbReference type="AlphaFoldDB" id="A0A7S3PVF5"/>
<organism evidence="2">
    <name type="scientific">Chaetoceros debilis</name>
    <dbReference type="NCBI Taxonomy" id="122233"/>
    <lineage>
        <taxon>Eukaryota</taxon>
        <taxon>Sar</taxon>
        <taxon>Stramenopiles</taxon>
        <taxon>Ochrophyta</taxon>
        <taxon>Bacillariophyta</taxon>
        <taxon>Coscinodiscophyceae</taxon>
        <taxon>Chaetocerotophycidae</taxon>
        <taxon>Chaetocerotales</taxon>
        <taxon>Chaetocerotaceae</taxon>
        <taxon>Chaetoceros</taxon>
    </lineage>
</organism>
<reference evidence="2" key="1">
    <citation type="submission" date="2021-01" db="EMBL/GenBank/DDBJ databases">
        <authorList>
            <person name="Corre E."/>
            <person name="Pelletier E."/>
            <person name="Niang G."/>
            <person name="Scheremetjew M."/>
            <person name="Finn R."/>
            <person name="Kale V."/>
            <person name="Holt S."/>
            <person name="Cochrane G."/>
            <person name="Meng A."/>
            <person name="Brown T."/>
            <person name="Cohen L."/>
        </authorList>
    </citation>
    <scope>NUCLEOTIDE SEQUENCE</scope>
    <source>
        <strain evidence="2">MM31A-1</strain>
    </source>
</reference>
<feature type="region of interest" description="Disordered" evidence="1">
    <location>
        <begin position="42"/>
        <end position="68"/>
    </location>
</feature>
<accession>A0A7S3PVF5</accession>
<evidence type="ECO:0000256" key="1">
    <source>
        <dbReference type="SAM" id="MobiDB-lite"/>
    </source>
</evidence>
<name>A0A7S3PVF5_9STRA</name>
<gene>
    <name evidence="2" type="ORF">CDEB00056_LOCUS1707</name>
</gene>
<sequence>MASRLAASLAAAPSKPRISNGIASIIGSDHFTSTVHSRCHSTSTSRFRPFSSNGMSESSSSSNEKEPVLAEVEVDPNLNENVTLLYKASPSKATRPKTLLAATTLHTGFWTWYVLDFLPSLAEVSAAHNAAVEKSNLAAGGGDAAGAVDSGLAVSEVVAVDLTGGYIGLGLAIFMSVGACVYPRALISEISRRDGSGSGIGDAQADMNGNDDDDDDVHGGKDVILVKTYSLPMIQPSSLPTEYAVGDIIIDSSKDVLDIINDHNGDMGKFKGHMAIHAQGSYTNYLMNITNEEDSNVEMVNKDLLFHSLSSRASILGRGTGKKSKLNSDEPVSLKTKSSNNTNTKRMKAKKRTRR</sequence>
<feature type="region of interest" description="Disordered" evidence="1">
    <location>
        <begin position="317"/>
        <end position="355"/>
    </location>
</feature>
<proteinExistence type="predicted"/>